<dbReference type="EMBL" id="CM004388">
    <property type="protein sequence ID" value="KAG8659448.1"/>
    <property type="molecule type" value="Genomic_DNA"/>
</dbReference>
<name>A0ACB7I6F4_MANES</name>
<evidence type="ECO:0000313" key="1">
    <source>
        <dbReference type="EMBL" id="KAG8659448.1"/>
    </source>
</evidence>
<comment type="caution">
    <text evidence="1">The sequence shown here is derived from an EMBL/GenBank/DDBJ whole genome shotgun (WGS) entry which is preliminary data.</text>
</comment>
<keyword evidence="2" id="KW-1185">Reference proteome</keyword>
<accession>A0ACB7I6F4</accession>
<sequence length="112" mass="12904">MVTLANNTLMHFEDLTLPSFQVIVMSGSIGCARCRQRVSQVIAKMTGLREYTVDVKRKQVIVKGDFGNQQKQEDDYSKSEMNKERGPFSQYQKWKDLMESTMDSSHCPDVYI</sequence>
<dbReference type="Proteomes" id="UP000091857">
    <property type="component" value="Chromosome 2"/>
</dbReference>
<reference evidence="2" key="1">
    <citation type="journal article" date="2016" name="Nat. Biotechnol.">
        <title>Sequencing wild and cultivated cassava and related species reveals extensive interspecific hybridization and genetic diversity.</title>
        <authorList>
            <person name="Bredeson J.V."/>
            <person name="Lyons J.B."/>
            <person name="Prochnik S.E."/>
            <person name="Wu G.A."/>
            <person name="Ha C.M."/>
            <person name="Edsinger-Gonzales E."/>
            <person name="Grimwood J."/>
            <person name="Schmutz J."/>
            <person name="Rabbi I.Y."/>
            <person name="Egesi C."/>
            <person name="Nauluvula P."/>
            <person name="Lebot V."/>
            <person name="Ndunguru J."/>
            <person name="Mkamilo G."/>
            <person name="Bart R.S."/>
            <person name="Setter T.L."/>
            <person name="Gleadow R.M."/>
            <person name="Kulakow P."/>
            <person name="Ferguson M.E."/>
            <person name="Rounsley S."/>
            <person name="Rokhsar D.S."/>
        </authorList>
    </citation>
    <scope>NUCLEOTIDE SEQUENCE [LARGE SCALE GENOMIC DNA]</scope>
    <source>
        <strain evidence="2">cv. AM560-2</strain>
    </source>
</reference>
<organism evidence="1 2">
    <name type="scientific">Manihot esculenta</name>
    <name type="common">Cassava</name>
    <name type="synonym">Jatropha manihot</name>
    <dbReference type="NCBI Taxonomy" id="3983"/>
    <lineage>
        <taxon>Eukaryota</taxon>
        <taxon>Viridiplantae</taxon>
        <taxon>Streptophyta</taxon>
        <taxon>Embryophyta</taxon>
        <taxon>Tracheophyta</taxon>
        <taxon>Spermatophyta</taxon>
        <taxon>Magnoliopsida</taxon>
        <taxon>eudicotyledons</taxon>
        <taxon>Gunneridae</taxon>
        <taxon>Pentapetalae</taxon>
        <taxon>rosids</taxon>
        <taxon>fabids</taxon>
        <taxon>Malpighiales</taxon>
        <taxon>Euphorbiaceae</taxon>
        <taxon>Crotonoideae</taxon>
        <taxon>Manihoteae</taxon>
        <taxon>Manihot</taxon>
    </lineage>
</organism>
<gene>
    <name evidence="1" type="ORF">MANES_02G038800v8</name>
</gene>
<protein>
    <submittedName>
        <fullName evidence="1">Uncharacterized protein</fullName>
    </submittedName>
</protein>
<proteinExistence type="predicted"/>
<evidence type="ECO:0000313" key="2">
    <source>
        <dbReference type="Proteomes" id="UP000091857"/>
    </source>
</evidence>